<name>A0A7J6WR15_THATH</name>
<evidence type="ECO:0000256" key="3">
    <source>
        <dbReference type="ARBA" id="ARBA00022989"/>
    </source>
</evidence>
<comment type="caution">
    <text evidence="6">The sequence shown here is derived from an EMBL/GenBank/DDBJ whole genome shotgun (WGS) entry which is preliminary data.</text>
</comment>
<organism evidence="6 7">
    <name type="scientific">Thalictrum thalictroides</name>
    <name type="common">Rue-anemone</name>
    <name type="synonym">Anemone thalictroides</name>
    <dbReference type="NCBI Taxonomy" id="46969"/>
    <lineage>
        <taxon>Eukaryota</taxon>
        <taxon>Viridiplantae</taxon>
        <taxon>Streptophyta</taxon>
        <taxon>Embryophyta</taxon>
        <taxon>Tracheophyta</taxon>
        <taxon>Spermatophyta</taxon>
        <taxon>Magnoliopsida</taxon>
        <taxon>Ranunculales</taxon>
        <taxon>Ranunculaceae</taxon>
        <taxon>Thalictroideae</taxon>
        <taxon>Thalictrum</taxon>
    </lineage>
</organism>
<keyword evidence="3 5" id="KW-1133">Transmembrane helix</keyword>
<evidence type="ECO:0000313" key="6">
    <source>
        <dbReference type="EMBL" id="KAF5199821.1"/>
    </source>
</evidence>
<evidence type="ECO:0000256" key="2">
    <source>
        <dbReference type="ARBA" id="ARBA00022692"/>
    </source>
</evidence>
<proteinExistence type="predicted"/>
<comment type="subcellular location">
    <subcellularLocation>
        <location evidence="1">Membrane</location>
        <topology evidence="1">Multi-pass membrane protein</topology>
    </subcellularLocation>
</comment>
<evidence type="ECO:0000256" key="4">
    <source>
        <dbReference type="ARBA" id="ARBA00023136"/>
    </source>
</evidence>
<dbReference type="PANTHER" id="PTHR23515">
    <property type="entry name" value="HIGH-AFFINITY NITRATE TRANSPORTER 2.3"/>
    <property type="match status" value="1"/>
</dbReference>
<keyword evidence="4 5" id="KW-0472">Membrane</keyword>
<keyword evidence="7" id="KW-1185">Reference proteome</keyword>
<evidence type="ECO:0000256" key="1">
    <source>
        <dbReference type="ARBA" id="ARBA00004141"/>
    </source>
</evidence>
<dbReference type="GO" id="GO:0015112">
    <property type="term" value="F:nitrate transmembrane transporter activity"/>
    <property type="evidence" value="ECO:0007669"/>
    <property type="project" value="InterPro"/>
</dbReference>
<sequence>MKDLYGRDDLLVLSLSLQKRKTNTLSKLRVDYLFKLLLIGDLQSENLAFFSDCCSPYRFKHGQWCCWWLGNPWLWCLPATNAAVHQLETTTFIAWLIAFFIPAMFQTLTTFALFIYGQDLPEEDGYWPAMTYGYCFRVELTIDNTIAEYFYDSYFSETEI</sequence>
<dbReference type="Proteomes" id="UP000554482">
    <property type="component" value="Unassembled WGS sequence"/>
</dbReference>
<dbReference type="OrthoDB" id="1932998at2759"/>
<protein>
    <submittedName>
        <fullName evidence="6">High affinity nitrate transporter 2.5</fullName>
    </submittedName>
</protein>
<dbReference type="InterPro" id="IPR044772">
    <property type="entry name" value="NO3_transporter"/>
</dbReference>
<reference evidence="6 7" key="1">
    <citation type="submission" date="2020-06" db="EMBL/GenBank/DDBJ databases">
        <title>Transcriptomic and genomic resources for Thalictrum thalictroides and T. hernandezii: Facilitating candidate gene discovery in an emerging model plant lineage.</title>
        <authorList>
            <person name="Arias T."/>
            <person name="Riano-Pachon D.M."/>
            <person name="Di Stilio V.S."/>
        </authorList>
    </citation>
    <scope>NUCLEOTIDE SEQUENCE [LARGE SCALE GENOMIC DNA]</scope>
    <source>
        <strain evidence="7">cv. WT478/WT964</strain>
        <tissue evidence="6">Leaves</tissue>
    </source>
</reference>
<dbReference type="AlphaFoldDB" id="A0A7J6WR15"/>
<keyword evidence="2 5" id="KW-0812">Transmembrane</keyword>
<accession>A0A7J6WR15</accession>
<dbReference type="GO" id="GO:0016020">
    <property type="term" value="C:membrane"/>
    <property type="evidence" value="ECO:0007669"/>
    <property type="project" value="UniProtKB-SubCell"/>
</dbReference>
<gene>
    <name evidence="6" type="ORF">FRX31_010602</name>
</gene>
<dbReference type="EMBL" id="JABWDY010011412">
    <property type="protein sequence ID" value="KAF5199821.1"/>
    <property type="molecule type" value="Genomic_DNA"/>
</dbReference>
<evidence type="ECO:0000256" key="5">
    <source>
        <dbReference type="SAM" id="Phobius"/>
    </source>
</evidence>
<feature type="transmembrane region" description="Helical" evidence="5">
    <location>
        <begin position="92"/>
        <end position="116"/>
    </location>
</feature>
<evidence type="ECO:0000313" key="7">
    <source>
        <dbReference type="Proteomes" id="UP000554482"/>
    </source>
</evidence>